<protein>
    <submittedName>
        <fullName evidence="1">Uncharacterized protein</fullName>
    </submittedName>
</protein>
<gene>
    <name evidence="1" type="ORF">NWF35_03490</name>
</gene>
<dbReference type="Proteomes" id="UP001174196">
    <property type="component" value="Unassembled WGS sequence"/>
</dbReference>
<dbReference type="EMBL" id="JANRHH010000017">
    <property type="protein sequence ID" value="MDN4592979.1"/>
    <property type="molecule type" value="Genomic_DNA"/>
</dbReference>
<evidence type="ECO:0000313" key="1">
    <source>
        <dbReference type="EMBL" id="MDN4592979.1"/>
    </source>
</evidence>
<name>A0ABT8ILB7_9BACL</name>
<reference evidence="1" key="1">
    <citation type="submission" date="2022-08" db="EMBL/GenBank/DDBJ databases">
        <title>Polycladomyces zharkentsis sp. nov., a novel thermophilic CMC and starch-degrading bacterium isolated from a geothermal spring in Kazakhstan.</title>
        <authorList>
            <person name="Mashzhan A."/>
            <person name="Kistaubaeva A."/>
            <person name="Javier-Lopez R."/>
            <person name="Birkeland N.-K."/>
        </authorList>
    </citation>
    <scope>NUCLEOTIDE SEQUENCE</scope>
    <source>
        <strain evidence="1">KSR 13</strain>
    </source>
</reference>
<comment type="caution">
    <text evidence="1">The sequence shown here is derived from an EMBL/GenBank/DDBJ whole genome shotgun (WGS) entry which is preliminary data.</text>
</comment>
<organism evidence="1 2">
    <name type="scientific">Polycladomyces subterraneus</name>
    <dbReference type="NCBI Taxonomy" id="1016997"/>
    <lineage>
        <taxon>Bacteria</taxon>
        <taxon>Bacillati</taxon>
        <taxon>Bacillota</taxon>
        <taxon>Bacilli</taxon>
        <taxon>Bacillales</taxon>
        <taxon>Thermoactinomycetaceae</taxon>
        <taxon>Polycladomyces</taxon>
    </lineage>
</organism>
<proteinExistence type="predicted"/>
<evidence type="ECO:0000313" key="2">
    <source>
        <dbReference type="Proteomes" id="UP001174196"/>
    </source>
</evidence>
<keyword evidence="2" id="KW-1185">Reference proteome</keyword>
<sequence>MYRHWEWKYHDKWRKDPKRQIRDRASLIRPDALLVVHGKKFWIEDDTGKEWLDQLGKFKRYIDSFEPLDHQKNQVIWVTDSKKRAKNM</sequence>
<accession>A0ABT8ILB7</accession>